<organism evidence="2 3">
    <name type="scientific">Pasteurella bettyae CCUG 2042</name>
    <dbReference type="NCBI Taxonomy" id="1095749"/>
    <lineage>
        <taxon>Bacteria</taxon>
        <taxon>Pseudomonadati</taxon>
        <taxon>Pseudomonadota</taxon>
        <taxon>Gammaproteobacteria</taxon>
        <taxon>Pasteurellales</taxon>
        <taxon>Pasteurellaceae</taxon>
        <taxon>Pasteurella</taxon>
    </lineage>
</organism>
<dbReference type="GO" id="GO:0019867">
    <property type="term" value="C:outer membrane"/>
    <property type="evidence" value="ECO:0007669"/>
    <property type="project" value="InterPro"/>
</dbReference>
<protein>
    <submittedName>
        <fullName evidence="2">Hep/Hag repeat protein</fullName>
    </submittedName>
</protein>
<comment type="caution">
    <text evidence="2">The sequence shown here is derived from an EMBL/GenBank/DDBJ whole genome shotgun (WGS) entry which is preliminary data.</text>
</comment>
<keyword evidence="3" id="KW-1185">Reference proteome</keyword>
<gene>
    <name evidence="2" type="ORF">HMPREF1052_2062</name>
</gene>
<evidence type="ECO:0000313" key="3">
    <source>
        <dbReference type="Proteomes" id="UP000006457"/>
    </source>
</evidence>
<reference evidence="2 3" key="1">
    <citation type="submission" date="2012-03" db="EMBL/GenBank/DDBJ databases">
        <authorList>
            <person name="Harkins D.M."/>
            <person name="Madupu R."/>
            <person name="Durkin A.S."/>
            <person name="Torralba M."/>
            <person name="Methe B."/>
            <person name="Sutton G.G."/>
            <person name="Nelson K.E."/>
        </authorList>
    </citation>
    <scope>NUCLEOTIDE SEQUENCE [LARGE SCALE GENOMIC DNA]</scope>
    <source>
        <strain evidence="2 3">CCUG 2042</strain>
    </source>
</reference>
<dbReference type="SUPFAM" id="SSF101967">
    <property type="entry name" value="Adhesin YadA, collagen-binding domain"/>
    <property type="match status" value="1"/>
</dbReference>
<feature type="domain" description="Trimeric autotransporter adhesin YadA-like head" evidence="1">
    <location>
        <begin position="6"/>
        <end position="30"/>
    </location>
</feature>
<dbReference type="PATRIC" id="fig|1095749.3.peg.26"/>
<dbReference type="InterPro" id="IPR008640">
    <property type="entry name" value="Adhesin_Head_dom"/>
</dbReference>
<proteinExistence type="predicted"/>
<evidence type="ECO:0000313" key="2">
    <source>
        <dbReference type="EMBL" id="EIJ72154.1"/>
    </source>
</evidence>
<evidence type="ECO:0000259" key="1">
    <source>
        <dbReference type="Pfam" id="PF05658"/>
    </source>
</evidence>
<dbReference type="RefSeq" id="WP_005758317.1">
    <property type="nucleotide sequence ID" value="NZ_AJSX01000003.1"/>
</dbReference>
<dbReference type="Proteomes" id="UP000006457">
    <property type="component" value="Unassembled WGS sequence"/>
</dbReference>
<dbReference type="AlphaFoldDB" id="I3DKB1"/>
<dbReference type="EMBL" id="AJSX01000003">
    <property type="protein sequence ID" value="EIJ72154.1"/>
    <property type="molecule type" value="Genomic_DNA"/>
</dbReference>
<sequence length="71" mass="7405">MVAKALAQNATAIGGQTNVSGLGSTAVGARNTVTASNTTVLGYYITVSSNNSVYWVTTQKKVKCKMPPLLR</sequence>
<dbReference type="InterPro" id="IPR011049">
    <property type="entry name" value="Serralysin-like_metalloprot_C"/>
</dbReference>
<name>I3DKB1_9PAST</name>
<accession>I3DKB1</accession>
<dbReference type="Gene3D" id="2.150.10.10">
    <property type="entry name" value="Serralysin-like metalloprotease, C-terminal"/>
    <property type="match status" value="1"/>
</dbReference>
<dbReference type="Pfam" id="PF05658">
    <property type="entry name" value="YadA_head"/>
    <property type="match status" value="1"/>
</dbReference>